<dbReference type="RefSeq" id="WP_006740411.1">
    <property type="nucleotide sequence ID" value="NZ_AEUZ02000001.1"/>
</dbReference>
<evidence type="ECO:0000313" key="3">
    <source>
        <dbReference type="Proteomes" id="UP000005388"/>
    </source>
</evidence>
<dbReference type="eggNOG" id="COG2333">
    <property type="taxonomic scope" value="Bacteria"/>
</dbReference>
<dbReference type="SUPFAM" id="SSF56281">
    <property type="entry name" value="Metallo-hydrolase/oxidoreductase"/>
    <property type="match status" value="1"/>
</dbReference>
<dbReference type="PANTHER" id="PTHR30619">
    <property type="entry name" value="DNA INTERNALIZATION/COMPETENCE PROTEIN COMEC/REC2"/>
    <property type="match status" value="1"/>
</dbReference>
<comment type="caution">
    <text evidence="2">The sequence shown here is derived from an EMBL/GenBank/DDBJ whole genome shotgun (WGS) entry which is preliminary data.</text>
</comment>
<dbReference type="InterPro" id="IPR001279">
    <property type="entry name" value="Metallo-B-lactamas"/>
</dbReference>
<dbReference type="InterPro" id="IPR036866">
    <property type="entry name" value="RibonucZ/Hydroxyglut_hydro"/>
</dbReference>
<dbReference type="Proteomes" id="UP000005388">
    <property type="component" value="Unassembled WGS sequence"/>
</dbReference>
<protein>
    <recommendedName>
        <fullName evidence="1">Metallo-beta-lactamase domain-containing protein</fullName>
    </recommendedName>
</protein>
<dbReference type="EMBL" id="AEUZ02000001">
    <property type="protein sequence ID" value="EHJ57715.1"/>
    <property type="molecule type" value="Genomic_DNA"/>
</dbReference>
<feature type="domain" description="Metallo-beta-lactamase" evidence="1">
    <location>
        <begin position="11"/>
        <end position="88"/>
    </location>
</feature>
<reference evidence="2 3" key="1">
    <citation type="journal article" date="2014" name="Int. J. Syst. Evol. Microbiol.">
        <title>Phylogenomics and the dynamic genome evolution of the genus Streptococcus.</title>
        <authorList>
            <consortium name="The Broad Institute Genome Sequencing Platform"/>
            <person name="Richards V.P."/>
            <person name="Palmer S.R."/>
            <person name="Pavinski Bitar P.D."/>
            <person name="Qin X."/>
            <person name="Weinstock G.M."/>
            <person name="Highlander S.K."/>
            <person name="Town C.D."/>
            <person name="Burne R.A."/>
            <person name="Stanhope M.J."/>
        </authorList>
    </citation>
    <scope>NUCLEOTIDE SEQUENCE [LARGE SCALE GENOMIC DNA]</scope>
    <source>
        <strain evidence="2 3">2285-97</strain>
    </source>
</reference>
<evidence type="ECO:0000313" key="2">
    <source>
        <dbReference type="EMBL" id="EHJ57715.1"/>
    </source>
</evidence>
<sequence length="134" mass="15605">MNSQLEVIYPWKIGDGKNNDSIVLYGKLLDKRFLFTGDLEKDGEMKILKRYSKIPIDILKVGHHGSKGSSDQRFLDFINPKIAFISAGKNNRFKHPHQETLDRLNDKKIKIYRTDQQGAIRLYGNQTWQIETVR</sequence>
<organism evidence="2 3">
    <name type="scientific">Streptococcus urinalis 2285-97</name>
    <dbReference type="NCBI Taxonomy" id="764291"/>
    <lineage>
        <taxon>Bacteria</taxon>
        <taxon>Bacillati</taxon>
        <taxon>Bacillota</taxon>
        <taxon>Bacilli</taxon>
        <taxon>Lactobacillales</taxon>
        <taxon>Streptococcaceae</taxon>
        <taxon>Streptococcus</taxon>
    </lineage>
</organism>
<name>G5KDJ4_9STRE</name>
<gene>
    <name evidence="2" type="ORF">STRUR_0638</name>
</gene>
<accession>G5KDJ4</accession>
<evidence type="ECO:0000259" key="1">
    <source>
        <dbReference type="Pfam" id="PF00753"/>
    </source>
</evidence>
<proteinExistence type="predicted"/>
<dbReference type="Pfam" id="PF00753">
    <property type="entry name" value="Lactamase_B"/>
    <property type="match status" value="1"/>
</dbReference>
<dbReference type="InterPro" id="IPR052159">
    <property type="entry name" value="Competence_DNA_uptake"/>
</dbReference>
<dbReference type="STRING" id="764291.STRUR_0638"/>
<dbReference type="Gene3D" id="3.60.15.10">
    <property type="entry name" value="Ribonuclease Z/Hydroxyacylglutathione hydrolase-like"/>
    <property type="match status" value="1"/>
</dbReference>
<dbReference type="PANTHER" id="PTHR30619:SF1">
    <property type="entry name" value="RECOMBINATION PROTEIN 2"/>
    <property type="match status" value="1"/>
</dbReference>
<dbReference type="AlphaFoldDB" id="G5KDJ4"/>
<keyword evidence="3" id="KW-1185">Reference proteome</keyword>